<dbReference type="InterPro" id="IPR045632">
    <property type="entry name" value="DUF6314"/>
</dbReference>
<evidence type="ECO:0000313" key="3">
    <source>
        <dbReference type="Proteomes" id="UP001321526"/>
    </source>
</evidence>
<dbReference type="Pfam" id="PF19834">
    <property type="entry name" value="DUF6314"/>
    <property type="match status" value="1"/>
</dbReference>
<proteinExistence type="predicted"/>
<evidence type="ECO:0000259" key="1">
    <source>
        <dbReference type="Pfam" id="PF19834"/>
    </source>
</evidence>
<name>A0ABY8FI57_9GAMM</name>
<dbReference type="EMBL" id="CP035631">
    <property type="protein sequence ID" value="WFF42496.1"/>
    <property type="molecule type" value="Genomic_DNA"/>
</dbReference>
<protein>
    <recommendedName>
        <fullName evidence="1">DUF6314 domain-containing protein</fullName>
    </recommendedName>
</protein>
<accession>A0ABY8FI57</accession>
<feature type="domain" description="DUF6314" evidence="1">
    <location>
        <begin position="33"/>
        <end position="153"/>
    </location>
</feature>
<reference evidence="2 3" key="1">
    <citation type="submission" date="2019-01" db="EMBL/GenBank/DDBJ databases">
        <title>Genome sequence of Salinicola endophyticus REST5.</title>
        <authorList>
            <person name="Nascimento F.X."/>
        </authorList>
    </citation>
    <scope>NUCLEOTIDE SEQUENCE [LARGE SCALE GENOMIC DNA]</scope>
    <source>
        <strain evidence="2 3">REST5</strain>
    </source>
</reference>
<dbReference type="Proteomes" id="UP001321526">
    <property type="component" value="Chromosome"/>
</dbReference>
<evidence type="ECO:0000313" key="2">
    <source>
        <dbReference type="EMBL" id="WFF42496.1"/>
    </source>
</evidence>
<sequence length="155" mass="17366">MTDELTAIIRLQTLLPQVTRFAFTAEAGARSRTGWSGHGQGSVQAVANGDEIRFHESGHFTLAGQQPVAMRNLYCWRLQPERVALAHERRGRDAAVALFDLVAADSDTLVSEYHHQCAADAYSARLHLLPDGFDLAWRILGPRKDETLHYHYRLA</sequence>
<organism evidence="2 3">
    <name type="scientific">Salinicola endophyticus</name>
    <dbReference type="NCBI Taxonomy" id="1949083"/>
    <lineage>
        <taxon>Bacteria</taxon>
        <taxon>Pseudomonadati</taxon>
        <taxon>Pseudomonadota</taxon>
        <taxon>Gammaproteobacteria</taxon>
        <taxon>Oceanospirillales</taxon>
        <taxon>Halomonadaceae</taxon>
        <taxon>Salinicola</taxon>
    </lineage>
</organism>
<keyword evidence="3" id="KW-1185">Reference proteome</keyword>
<dbReference type="RefSeq" id="WP_282235085.1">
    <property type="nucleotide sequence ID" value="NZ_CP035631.1"/>
</dbReference>
<gene>
    <name evidence="2" type="ORF">EVC62_13855</name>
</gene>